<protein>
    <submittedName>
        <fullName evidence="1">Type II toxin-antitoxin system RelE/ParE family toxin</fullName>
    </submittedName>
</protein>
<dbReference type="Pfam" id="PF05973">
    <property type="entry name" value="Gp49"/>
    <property type="match status" value="1"/>
</dbReference>
<evidence type="ECO:0000313" key="1">
    <source>
        <dbReference type="EMBL" id="MDC7789785.1"/>
    </source>
</evidence>
<dbReference type="RefSeq" id="WP_272780606.1">
    <property type="nucleotide sequence ID" value="NZ_JAQQLI010000091.1"/>
</dbReference>
<proteinExistence type="predicted"/>
<dbReference type="InterPro" id="IPR014056">
    <property type="entry name" value="TypeIITA-like_toxin_pred"/>
</dbReference>
<comment type="caution">
    <text evidence="1">The sequence shown here is derived from an EMBL/GenBank/DDBJ whole genome shotgun (WGS) entry which is preliminary data.</text>
</comment>
<reference evidence="1" key="1">
    <citation type="journal article" date="2023" name="Microbiol Resour">
        <title>Genome Sequences of Rhodoplanes serenus and Two Thermotolerant Strains, Rhodoplanes tepidamans and 'Rhodoplanes cryptolactis,' Further Refine the Genus.</title>
        <authorList>
            <person name="Rayyan A.A."/>
            <person name="Kyndt J.A."/>
        </authorList>
    </citation>
    <scope>NUCLEOTIDE SEQUENCE</scope>
    <source>
        <strain evidence="1">DSM 9987</strain>
    </source>
</reference>
<reference evidence="1" key="2">
    <citation type="submission" date="2023-02" db="EMBL/GenBank/DDBJ databases">
        <authorList>
            <person name="Rayyan A."/>
            <person name="Meyer T."/>
            <person name="Kyndt J.A."/>
        </authorList>
    </citation>
    <scope>NUCLEOTIDE SEQUENCE</scope>
    <source>
        <strain evidence="1">DSM 9987</strain>
    </source>
</reference>
<evidence type="ECO:0000313" key="2">
    <source>
        <dbReference type="Proteomes" id="UP001165652"/>
    </source>
</evidence>
<dbReference type="EMBL" id="JAQQLI010000091">
    <property type="protein sequence ID" value="MDC7789785.1"/>
    <property type="molecule type" value="Genomic_DNA"/>
</dbReference>
<dbReference type="PANTHER" id="PTHR41791">
    <property type="entry name" value="SSL7039 PROTEIN"/>
    <property type="match status" value="1"/>
</dbReference>
<name>A0ABT5JLQ8_RHOTP</name>
<dbReference type="PIRSF" id="PIRSF028744">
    <property type="entry name" value="Addict_mod_HI1419"/>
    <property type="match status" value="1"/>
</dbReference>
<accession>A0ABT5JLQ8</accession>
<dbReference type="PANTHER" id="PTHR41791:SF1">
    <property type="entry name" value="SSL7039 PROTEIN"/>
    <property type="match status" value="1"/>
</dbReference>
<sequence>MLQVLEYLDLSGRSPFGRWFSELDARAAAKISVALARMEQGNLSSVKSVGSGVFEHRIDFGPGYRIYFGRDGEVLVVLLGGGSKVRQQSDIAAAQARWADYRARKRRR</sequence>
<keyword evidence="2" id="KW-1185">Reference proteome</keyword>
<gene>
    <name evidence="1" type="ORF">PQJ73_29245</name>
</gene>
<dbReference type="NCBIfam" id="TIGR02683">
    <property type="entry name" value="upstrm_HI1419"/>
    <property type="match status" value="1"/>
</dbReference>
<dbReference type="Proteomes" id="UP001165652">
    <property type="component" value="Unassembled WGS sequence"/>
</dbReference>
<organism evidence="1 2">
    <name type="scientific">Rhodoplanes tepidamans</name>
    <name type="common">Rhodoplanes cryptolactis</name>
    <dbReference type="NCBI Taxonomy" id="200616"/>
    <lineage>
        <taxon>Bacteria</taxon>
        <taxon>Pseudomonadati</taxon>
        <taxon>Pseudomonadota</taxon>
        <taxon>Alphaproteobacteria</taxon>
        <taxon>Hyphomicrobiales</taxon>
        <taxon>Nitrobacteraceae</taxon>
        <taxon>Rhodoplanes</taxon>
    </lineage>
</organism>
<dbReference type="InterPro" id="IPR009241">
    <property type="entry name" value="HigB-like"/>
</dbReference>